<evidence type="ECO:0000313" key="3">
    <source>
        <dbReference type="Proteomes" id="UP000265882"/>
    </source>
</evidence>
<dbReference type="AlphaFoldDB" id="A0A3A4NRW1"/>
<dbReference type="EMBL" id="QZKU01000100">
    <property type="protein sequence ID" value="RJP18524.1"/>
    <property type="molecule type" value="Genomic_DNA"/>
</dbReference>
<comment type="caution">
    <text evidence="2">The sequence shown here is derived from an EMBL/GenBank/DDBJ whole genome shotgun (WGS) entry which is preliminary data.</text>
</comment>
<dbReference type="Proteomes" id="UP000265882">
    <property type="component" value="Unassembled WGS sequence"/>
</dbReference>
<reference evidence="2 3" key="1">
    <citation type="journal article" date="2017" name="ISME J.">
        <title>Energy and carbon metabolisms in a deep terrestrial subsurface fluid microbial community.</title>
        <authorList>
            <person name="Momper L."/>
            <person name="Jungbluth S.P."/>
            <person name="Lee M.D."/>
            <person name="Amend J.P."/>
        </authorList>
    </citation>
    <scope>NUCLEOTIDE SEQUENCE [LARGE SCALE GENOMIC DNA]</scope>
    <source>
        <strain evidence="2">SURF_5</strain>
    </source>
</reference>
<accession>A0A3A4NRW1</accession>
<name>A0A3A4NRW1_ABYX5</name>
<feature type="chain" id="PRO_5017252285" evidence="1">
    <location>
        <begin position="29"/>
        <end position="158"/>
    </location>
</feature>
<proteinExistence type="predicted"/>
<keyword evidence="1" id="KW-0732">Signal</keyword>
<protein>
    <submittedName>
        <fullName evidence="2">Uncharacterized protein</fullName>
    </submittedName>
</protein>
<evidence type="ECO:0000313" key="2">
    <source>
        <dbReference type="EMBL" id="RJP18524.1"/>
    </source>
</evidence>
<gene>
    <name evidence="2" type="ORF">C4520_14350</name>
</gene>
<feature type="signal peptide" evidence="1">
    <location>
        <begin position="1"/>
        <end position="28"/>
    </location>
</feature>
<evidence type="ECO:0000256" key="1">
    <source>
        <dbReference type="SAM" id="SignalP"/>
    </source>
</evidence>
<organism evidence="2 3">
    <name type="scientific">Abyssobacteria bacterium (strain SURF_5)</name>
    <dbReference type="NCBI Taxonomy" id="2093360"/>
    <lineage>
        <taxon>Bacteria</taxon>
        <taxon>Pseudomonadati</taxon>
        <taxon>Candidatus Hydrogenedentota</taxon>
        <taxon>Candidatus Abyssobacteria</taxon>
    </lineage>
</organism>
<sequence length="158" mass="17604">MNRVPARQVTVFLLVSLLLSFSAVSAPAQQAGPKADIIIYVIEASNGGGGVDPQIQHLVKEFKGAFRYSSYQLVKRIPRRLEAGEKEIVPLPGGRQMQLQMQGYEENRIKLRVKILEKKEKGSRDILNTEFRIIKGGTIMIGGYDYRDGKLVMAISAK</sequence>